<feature type="domain" description="BRCT" evidence="16">
    <location>
        <begin position="589"/>
        <end position="667"/>
    </location>
</feature>
<dbReference type="CDD" id="cd00114">
    <property type="entry name" value="LIGANc"/>
    <property type="match status" value="1"/>
</dbReference>
<feature type="binding site" evidence="14">
    <location>
        <position position="112"/>
    </location>
    <ligand>
        <name>NAD(+)</name>
        <dbReference type="ChEBI" id="CHEBI:57540"/>
    </ligand>
</feature>
<dbReference type="FunFam" id="1.10.150.20:FF:000006">
    <property type="entry name" value="DNA ligase"/>
    <property type="match status" value="1"/>
</dbReference>
<dbReference type="InterPro" id="IPR004149">
    <property type="entry name" value="Znf_DNAligase_C4"/>
</dbReference>
<organism evidence="17 18">
    <name type="scientific">Pseudarcicella hirudinis</name>
    <dbReference type="NCBI Taxonomy" id="1079859"/>
    <lineage>
        <taxon>Bacteria</taxon>
        <taxon>Pseudomonadati</taxon>
        <taxon>Bacteroidota</taxon>
        <taxon>Cytophagia</taxon>
        <taxon>Cytophagales</taxon>
        <taxon>Flectobacillaceae</taxon>
        <taxon>Pseudarcicella</taxon>
    </lineage>
</organism>
<feature type="binding site" evidence="14">
    <location>
        <begin position="32"/>
        <end position="36"/>
    </location>
    <ligand>
        <name>NAD(+)</name>
        <dbReference type="ChEBI" id="CHEBI:57540"/>
    </ligand>
</feature>
<dbReference type="Gene3D" id="3.40.50.10190">
    <property type="entry name" value="BRCT domain"/>
    <property type="match status" value="1"/>
</dbReference>
<dbReference type="Gene3D" id="1.10.150.20">
    <property type="entry name" value="5' to 3' exonuclease, C-terminal subdomain"/>
    <property type="match status" value="2"/>
</dbReference>
<dbReference type="InterPro" id="IPR018239">
    <property type="entry name" value="DNA_ligase_AS"/>
</dbReference>
<dbReference type="InterPro" id="IPR013839">
    <property type="entry name" value="DNAligase_adenylation"/>
</dbReference>
<feature type="binding site" evidence="14">
    <location>
        <position position="408"/>
    </location>
    <ligand>
        <name>Zn(2+)</name>
        <dbReference type="ChEBI" id="CHEBI:29105"/>
    </ligand>
</feature>
<dbReference type="Gene3D" id="1.10.287.610">
    <property type="entry name" value="Helix hairpin bin"/>
    <property type="match status" value="1"/>
</dbReference>
<dbReference type="InterPro" id="IPR036420">
    <property type="entry name" value="BRCT_dom_sf"/>
</dbReference>
<dbReference type="Gene3D" id="2.40.50.140">
    <property type="entry name" value="Nucleic acid-binding proteins"/>
    <property type="match status" value="1"/>
</dbReference>
<keyword evidence="9 14" id="KW-0460">Magnesium</keyword>
<feature type="binding site" evidence="14">
    <location>
        <position position="423"/>
    </location>
    <ligand>
        <name>Zn(2+)</name>
        <dbReference type="ChEBI" id="CHEBI:29105"/>
    </ligand>
</feature>
<protein>
    <recommendedName>
        <fullName evidence="3 14">DNA ligase</fullName>
        <ecNumber evidence="2 14">6.5.1.2</ecNumber>
    </recommendedName>
    <alternativeName>
        <fullName evidence="14">Polydeoxyribonucleotide synthase [NAD(+)]</fullName>
    </alternativeName>
</protein>
<dbReference type="NCBIfam" id="NF005932">
    <property type="entry name" value="PRK07956.1"/>
    <property type="match status" value="1"/>
</dbReference>
<comment type="similarity">
    <text evidence="13 14">Belongs to the NAD-dependent DNA ligase family. LigA subfamily.</text>
</comment>
<dbReference type="InterPro" id="IPR001357">
    <property type="entry name" value="BRCT_dom"/>
</dbReference>
<dbReference type="InterPro" id="IPR010994">
    <property type="entry name" value="RuvA_2-like"/>
</dbReference>
<evidence type="ECO:0000256" key="9">
    <source>
        <dbReference type="ARBA" id="ARBA00022842"/>
    </source>
</evidence>
<evidence type="ECO:0000313" key="18">
    <source>
        <dbReference type="Proteomes" id="UP000199306"/>
    </source>
</evidence>
<dbReference type="InterPro" id="IPR001679">
    <property type="entry name" value="DNA_ligase"/>
</dbReference>
<dbReference type="GO" id="GO:0046872">
    <property type="term" value="F:metal ion binding"/>
    <property type="evidence" value="ECO:0007669"/>
    <property type="project" value="UniProtKB-KW"/>
</dbReference>
<proteinExistence type="inferred from homology"/>
<dbReference type="HAMAP" id="MF_01588">
    <property type="entry name" value="DNA_ligase_A"/>
    <property type="match status" value="1"/>
</dbReference>
<keyword evidence="7 14" id="KW-0227">DNA damage</keyword>
<evidence type="ECO:0000256" key="5">
    <source>
        <dbReference type="ARBA" id="ARBA00022705"/>
    </source>
</evidence>
<dbReference type="GO" id="GO:0003911">
    <property type="term" value="F:DNA ligase (NAD+) activity"/>
    <property type="evidence" value="ECO:0007669"/>
    <property type="project" value="UniProtKB-UniRule"/>
</dbReference>
<dbReference type="PROSITE" id="PS01056">
    <property type="entry name" value="DNA_LIGASE_N2"/>
    <property type="match status" value="1"/>
</dbReference>
<dbReference type="InterPro" id="IPR012340">
    <property type="entry name" value="NA-bd_OB-fold"/>
</dbReference>
<dbReference type="SMART" id="SM00292">
    <property type="entry name" value="BRCT"/>
    <property type="match status" value="1"/>
</dbReference>
<sequence length="667" mass="75402">MMSPQEQINNLTEKLNYYNHQYYQNSVSEVTDFEFDQLLVQLQELEKQFPQFSRPDSPTHRVGGTISKEFPSVTHIYPMLSLGNTYSEEELSDFDERVRKGLNNEAYEYICELKFDGVALSMRYENGILEKGVTRGDGVRGDDITANVRTIRTMPLSVRGNNIPVKFEVRGEGFMPLSSFDALNKEREDIGEALLANPRNAASGTFKMQDSGVVARRKMDCYVYSFLSDDEVFETHEESLIWMKERGFNVSPTWKKCQTVEEVFEYIRYWDTERHKLPLNTDGIVIKINSFDQRRELGFTAKSPRWAIAYKYKAEAATTLLESISYQVGRTGNVTPVANLKPVPLAGTVVKRASVHNANEIERLDLRIGDWVFIEKGGEIIPKITSVDLSRRTSDLETIIFPDTCPECGTGLIRKEGEANHYCPNEKGCPPQIKGKIEHFIQRKAMNIDSLGSETINVFYQKGLVKNPADLYDLQYDDLIVLDRFKEKSVKNILEGVEKSKTIPFKQVLFAIGIRYVGATVAEKLTSYFKNIDAIAAADLQALISVPEIGERIAQSVVEFFQETENQEYIARLRQAGVQLEQEDEELVSEGNALEGKTFVISGVFQNFERDDLKRKIEANGGKVLSGVSGKLNYLLAGDGMGPAKLEKATKLGVQVISEDEFLEMIK</sequence>
<keyword evidence="14" id="KW-0464">Manganese</keyword>
<evidence type="ECO:0000256" key="11">
    <source>
        <dbReference type="ARBA" id="ARBA00023204"/>
    </source>
</evidence>
<dbReference type="STRING" id="1079859.SAMN04515674_109115"/>
<evidence type="ECO:0000256" key="7">
    <source>
        <dbReference type="ARBA" id="ARBA00022763"/>
    </source>
</evidence>
<evidence type="ECO:0000256" key="12">
    <source>
        <dbReference type="ARBA" id="ARBA00034005"/>
    </source>
</evidence>
<dbReference type="FunFam" id="2.40.50.140:FF:000012">
    <property type="entry name" value="DNA ligase"/>
    <property type="match status" value="1"/>
</dbReference>
<keyword evidence="18" id="KW-1185">Reference proteome</keyword>
<dbReference type="Pfam" id="PF03119">
    <property type="entry name" value="DNA_ligase_ZBD"/>
    <property type="match status" value="1"/>
</dbReference>
<dbReference type="NCBIfam" id="TIGR00575">
    <property type="entry name" value="dnlj"/>
    <property type="match status" value="1"/>
</dbReference>
<evidence type="ECO:0000256" key="15">
    <source>
        <dbReference type="RuleBase" id="RU000618"/>
    </source>
</evidence>
<dbReference type="InterPro" id="IPR041663">
    <property type="entry name" value="DisA/LigA_HHH"/>
</dbReference>
<accession>A0A1I5VH76</accession>
<dbReference type="SUPFAM" id="SSF56091">
    <property type="entry name" value="DNA ligase/mRNA capping enzyme, catalytic domain"/>
    <property type="match status" value="1"/>
</dbReference>
<feature type="binding site" evidence="14">
    <location>
        <position position="311"/>
    </location>
    <ligand>
        <name>NAD(+)</name>
        <dbReference type="ChEBI" id="CHEBI:57540"/>
    </ligand>
</feature>
<feature type="binding site" evidence="14">
    <location>
        <position position="135"/>
    </location>
    <ligand>
        <name>NAD(+)</name>
        <dbReference type="ChEBI" id="CHEBI:57540"/>
    </ligand>
</feature>
<dbReference type="SUPFAM" id="SSF52113">
    <property type="entry name" value="BRCT domain"/>
    <property type="match status" value="1"/>
</dbReference>
<evidence type="ECO:0000259" key="16">
    <source>
        <dbReference type="PROSITE" id="PS50172"/>
    </source>
</evidence>
<evidence type="ECO:0000256" key="8">
    <source>
        <dbReference type="ARBA" id="ARBA00022833"/>
    </source>
</evidence>
<dbReference type="GO" id="GO:0006260">
    <property type="term" value="P:DNA replication"/>
    <property type="evidence" value="ECO:0007669"/>
    <property type="project" value="UniProtKB-KW"/>
</dbReference>
<dbReference type="Pfam" id="PF00533">
    <property type="entry name" value="BRCT"/>
    <property type="match status" value="1"/>
</dbReference>
<keyword evidence="5 14" id="KW-0235">DNA replication</keyword>
<dbReference type="Proteomes" id="UP000199306">
    <property type="component" value="Unassembled WGS sequence"/>
</dbReference>
<evidence type="ECO:0000256" key="1">
    <source>
        <dbReference type="ARBA" id="ARBA00004067"/>
    </source>
</evidence>
<feature type="binding site" evidence="14">
    <location>
        <position position="172"/>
    </location>
    <ligand>
        <name>NAD(+)</name>
        <dbReference type="ChEBI" id="CHEBI:57540"/>
    </ligand>
</feature>
<keyword evidence="4 14" id="KW-0436">Ligase</keyword>
<evidence type="ECO:0000313" key="17">
    <source>
        <dbReference type="EMBL" id="SFQ06813.1"/>
    </source>
</evidence>
<dbReference type="PANTHER" id="PTHR23389:SF9">
    <property type="entry name" value="DNA LIGASE"/>
    <property type="match status" value="1"/>
</dbReference>
<gene>
    <name evidence="14" type="primary">ligA</name>
    <name evidence="17" type="ORF">SAMN04515674_109115</name>
</gene>
<dbReference type="SMART" id="SM00532">
    <property type="entry name" value="LIGANc"/>
    <property type="match status" value="1"/>
</dbReference>
<evidence type="ECO:0000256" key="14">
    <source>
        <dbReference type="HAMAP-Rule" id="MF_01588"/>
    </source>
</evidence>
<dbReference type="GO" id="GO:0006281">
    <property type="term" value="P:DNA repair"/>
    <property type="evidence" value="ECO:0007669"/>
    <property type="project" value="UniProtKB-KW"/>
</dbReference>
<comment type="function">
    <text evidence="1 14">DNA ligase that catalyzes the formation of phosphodiester linkages between 5'-phosphoryl and 3'-hydroxyl groups in double-stranded DNA using NAD as a coenzyme and as the energy source for the reaction. It is essential for DNA replication and repair of damaged DNA.</text>
</comment>
<feature type="binding site" evidence="14">
    <location>
        <position position="405"/>
    </location>
    <ligand>
        <name>Zn(2+)</name>
        <dbReference type="ChEBI" id="CHEBI:29105"/>
    </ligand>
</feature>
<dbReference type="FunFam" id="3.30.470.30:FF:000001">
    <property type="entry name" value="DNA ligase"/>
    <property type="match status" value="1"/>
</dbReference>
<comment type="catalytic activity">
    <reaction evidence="12 14 15">
        <text>NAD(+) + (deoxyribonucleotide)n-3'-hydroxyl + 5'-phospho-(deoxyribonucleotide)m = (deoxyribonucleotide)n+m + AMP + beta-nicotinamide D-nucleotide.</text>
        <dbReference type="EC" id="6.5.1.2"/>
    </reaction>
</comment>
<evidence type="ECO:0000256" key="4">
    <source>
        <dbReference type="ARBA" id="ARBA00022598"/>
    </source>
</evidence>
<keyword evidence="11 14" id="KW-0234">DNA repair</keyword>
<feature type="active site" description="N6-AMP-lysine intermediate" evidence="14">
    <location>
        <position position="114"/>
    </location>
</feature>
<evidence type="ECO:0000256" key="10">
    <source>
        <dbReference type="ARBA" id="ARBA00023027"/>
    </source>
</evidence>
<dbReference type="Pfam" id="PF12826">
    <property type="entry name" value="HHH_2"/>
    <property type="match status" value="1"/>
</dbReference>
<dbReference type="EC" id="6.5.1.2" evidence="2 14"/>
<keyword evidence="10 14" id="KW-0520">NAD</keyword>
<feature type="binding site" evidence="14">
    <location>
        <position position="429"/>
    </location>
    <ligand>
        <name>Zn(2+)</name>
        <dbReference type="ChEBI" id="CHEBI:29105"/>
    </ligand>
</feature>
<dbReference type="InterPro" id="IPR033136">
    <property type="entry name" value="DNA_ligase_CS"/>
</dbReference>
<name>A0A1I5VH76_9BACT</name>
<dbReference type="Pfam" id="PF03120">
    <property type="entry name" value="OB_DNA_ligase"/>
    <property type="match status" value="1"/>
</dbReference>
<dbReference type="SUPFAM" id="SSF50249">
    <property type="entry name" value="Nucleic acid-binding proteins"/>
    <property type="match status" value="1"/>
</dbReference>
<dbReference type="SUPFAM" id="SSF47781">
    <property type="entry name" value="RuvA domain 2-like"/>
    <property type="match status" value="1"/>
</dbReference>
<dbReference type="InterPro" id="IPR004150">
    <property type="entry name" value="NAD_DNA_ligase_OB"/>
</dbReference>
<dbReference type="PROSITE" id="PS50172">
    <property type="entry name" value="BRCT"/>
    <property type="match status" value="1"/>
</dbReference>
<dbReference type="Gene3D" id="3.30.470.30">
    <property type="entry name" value="DNA ligase/mRNA capping enzyme"/>
    <property type="match status" value="1"/>
</dbReference>
<evidence type="ECO:0000256" key="13">
    <source>
        <dbReference type="ARBA" id="ARBA00060881"/>
    </source>
</evidence>
<dbReference type="GO" id="GO:0005829">
    <property type="term" value="C:cytosol"/>
    <property type="evidence" value="ECO:0007669"/>
    <property type="project" value="TreeGrafter"/>
</dbReference>
<dbReference type="PIRSF" id="PIRSF001604">
    <property type="entry name" value="LigA"/>
    <property type="match status" value="1"/>
</dbReference>
<keyword evidence="6 14" id="KW-0479">Metal-binding</keyword>
<dbReference type="Pfam" id="PF01653">
    <property type="entry name" value="DNA_ligase_aden"/>
    <property type="match status" value="1"/>
</dbReference>
<dbReference type="PROSITE" id="PS01055">
    <property type="entry name" value="DNA_LIGASE_N1"/>
    <property type="match status" value="1"/>
</dbReference>
<dbReference type="AlphaFoldDB" id="A0A1I5VH76"/>
<dbReference type="EMBL" id="FOXH01000009">
    <property type="protein sequence ID" value="SFQ06813.1"/>
    <property type="molecule type" value="Genomic_DNA"/>
</dbReference>
<feature type="binding site" evidence="14">
    <location>
        <position position="287"/>
    </location>
    <ligand>
        <name>NAD(+)</name>
        <dbReference type="ChEBI" id="CHEBI:57540"/>
    </ligand>
</feature>
<dbReference type="Gene3D" id="6.20.10.30">
    <property type="match status" value="1"/>
</dbReference>
<evidence type="ECO:0000256" key="3">
    <source>
        <dbReference type="ARBA" id="ARBA00013308"/>
    </source>
</evidence>
<evidence type="ECO:0000256" key="6">
    <source>
        <dbReference type="ARBA" id="ARBA00022723"/>
    </source>
</evidence>
<dbReference type="FunFam" id="1.10.150.20:FF:000007">
    <property type="entry name" value="DNA ligase"/>
    <property type="match status" value="1"/>
</dbReference>
<keyword evidence="8 14" id="KW-0862">Zinc</keyword>
<evidence type="ECO:0000256" key="2">
    <source>
        <dbReference type="ARBA" id="ARBA00012722"/>
    </source>
</evidence>
<dbReference type="InterPro" id="IPR013840">
    <property type="entry name" value="DNAligase_N"/>
</dbReference>
<reference evidence="17 18" key="1">
    <citation type="submission" date="2016-10" db="EMBL/GenBank/DDBJ databases">
        <authorList>
            <person name="de Groot N.N."/>
        </authorList>
    </citation>
    <scope>NUCLEOTIDE SEQUENCE [LARGE SCALE GENOMIC DNA]</scope>
    <source>
        <strain evidence="18">E92,LMG 26720,CCM 7988</strain>
    </source>
</reference>
<dbReference type="PANTHER" id="PTHR23389">
    <property type="entry name" value="CHROMOSOME TRANSMISSION FIDELITY FACTOR 18"/>
    <property type="match status" value="1"/>
</dbReference>
<comment type="cofactor">
    <cofactor evidence="14">
        <name>Mg(2+)</name>
        <dbReference type="ChEBI" id="CHEBI:18420"/>
    </cofactor>
    <cofactor evidence="14">
        <name>Mn(2+)</name>
        <dbReference type="ChEBI" id="CHEBI:29035"/>
    </cofactor>
</comment>
<feature type="binding site" evidence="14">
    <location>
        <begin position="81"/>
        <end position="82"/>
    </location>
    <ligand>
        <name>NAD(+)</name>
        <dbReference type="ChEBI" id="CHEBI:57540"/>
    </ligand>
</feature>